<proteinExistence type="inferred from homology"/>
<name>A0ABP3D752_9BURK</name>
<dbReference type="Proteomes" id="UP001501176">
    <property type="component" value="Unassembled WGS sequence"/>
</dbReference>
<dbReference type="Pfam" id="PF04093">
    <property type="entry name" value="MreD"/>
    <property type="match status" value="1"/>
</dbReference>
<keyword evidence="4 8" id="KW-0812">Transmembrane</keyword>
<feature type="transmembrane region" description="Helical" evidence="8">
    <location>
        <begin position="93"/>
        <end position="111"/>
    </location>
</feature>
<evidence type="ECO:0000256" key="3">
    <source>
        <dbReference type="ARBA" id="ARBA00022475"/>
    </source>
</evidence>
<gene>
    <name evidence="9" type="primary">mreD</name>
    <name evidence="9" type="ORF">GCM10009125_12540</name>
</gene>
<dbReference type="RefSeq" id="WP_325126638.1">
    <property type="nucleotide sequence ID" value="NZ_BAAAFN010000009.1"/>
</dbReference>
<evidence type="ECO:0000256" key="8">
    <source>
        <dbReference type="SAM" id="Phobius"/>
    </source>
</evidence>
<evidence type="ECO:0000313" key="9">
    <source>
        <dbReference type="EMBL" id="GAA0225048.1"/>
    </source>
</evidence>
<keyword evidence="5" id="KW-0133">Cell shape</keyword>
<dbReference type="InterPro" id="IPR026034">
    <property type="entry name" value="MreD_proteobac"/>
</dbReference>
<evidence type="ECO:0000256" key="6">
    <source>
        <dbReference type="ARBA" id="ARBA00022989"/>
    </source>
</evidence>
<evidence type="ECO:0000256" key="7">
    <source>
        <dbReference type="ARBA" id="ARBA00023136"/>
    </source>
</evidence>
<evidence type="ECO:0000256" key="4">
    <source>
        <dbReference type="ARBA" id="ARBA00022692"/>
    </source>
</evidence>
<dbReference type="PANTHER" id="PTHR37484:SF1">
    <property type="entry name" value="ROD SHAPE-DETERMINING PROTEIN MRED"/>
    <property type="match status" value="1"/>
</dbReference>
<comment type="similarity">
    <text evidence="2">Belongs to the MreD family.</text>
</comment>
<feature type="transmembrane region" description="Helical" evidence="8">
    <location>
        <begin position="34"/>
        <end position="54"/>
    </location>
</feature>
<comment type="subcellular location">
    <subcellularLocation>
        <location evidence="1">Cell membrane</location>
        <topology evidence="1">Multi-pass membrane protein</topology>
    </subcellularLocation>
</comment>
<feature type="transmembrane region" description="Helical" evidence="8">
    <location>
        <begin position="123"/>
        <end position="147"/>
    </location>
</feature>
<feature type="transmembrane region" description="Helical" evidence="8">
    <location>
        <begin position="61"/>
        <end position="87"/>
    </location>
</feature>
<dbReference type="PANTHER" id="PTHR37484">
    <property type="entry name" value="ROD SHAPE-DETERMINING PROTEIN MRED"/>
    <property type="match status" value="1"/>
</dbReference>
<protein>
    <submittedName>
        <fullName evidence="9">Rod shape-determining protein MreD</fullName>
    </submittedName>
</protein>
<feature type="transmembrane region" description="Helical" evidence="8">
    <location>
        <begin position="153"/>
        <end position="170"/>
    </location>
</feature>
<comment type="caution">
    <text evidence="9">The sequence shown here is derived from an EMBL/GenBank/DDBJ whole genome shotgun (WGS) entry which is preliminary data.</text>
</comment>
<accession>A0ABP3D752</accession>
<evidence type="ECO:0000256" key="5">
    <source>
        <dbReference type="ARBA" id="ARBA00022960"/>
    </source>
</evidence>
<evidence type="ECO:0000256" key="1">
    <source>
        <dbReference type="ARBA" id="ARBA00004651"/>
    </source>
</evidence>
<reference evidence="10" key="1">
    <citation type="journal article" date="2019" name="Int. J. Syst. Evol. Microbiol.">
        <title>The Global Catalogue of Microorganisms (GCM) 10K type strain sequencing project: providing services to taxonomists for standard genome sequencing and annotation.</title>
        <authorList>
            <consortium name="The Broad Institute Genomics Platform"/>
            <consortium name="The Broad Institute Genome Sequencing Center for Infectious Disease"/>
            <person name="Wu L."/>
            <person name="Ma J."/>
        </authorList>
    </citation>
    <scope>NUCLEOTIDE SEQUENCE [LARGE SCALE GENOMIC DNA]</scope>
    <source>
        <strain evidence="10">JCM 16240</strain>
    </source>
</reference>
<evidence type="ECO:0000256" key="2">
    <source>
        <dbReference type="ARBA" id="ARBA00007776"/>
    </source>
</evidence>
<keyword evidence="6 8" id="KW-1133">Transmembrane helix</keyword>
<evidence type="ECO:0000313" key="10">
    <source>
        <dbReference type="Proteomes" id="UP001501176"/>
    </source>
</evidence>
<sequence length="189" mass="20843">MPSTSNSNRHPGGSSLMDLQPVDAGAFRRAASGWLVWGSLVLVWMASLLPWRLWQPVPDVLLLLLLYWCLNAPARVGLTTAFVFGLLMDVQDAGLLGLHALCYVLAAYGVLRLSHRLRHFNAWLQTFQVFPVIVAACMLSSLLGAWLNGAWEGWEWLWSALFTGALWPLPDILMSLHPRRLGGDGAGPV</sequence>
<dbReference type="NCBIfam" id="TIGR03426">
    <property type="entry name" value="shape_MreD"/>
    <property type="match status" value="1"/>
</dbReference>
<keyword evidence="3" id="KW-1003">Cell membrane</keyword>
<dbReference type="InterPro" id="IPR007227">
    <property type="entry name" value="Cell_shape_determining_MreD"/>
</dbReference>
<organism evidence="9 10">
    <name type="scientific">Castellaniella daejeonensis</name>
    <dbReference type="NCBI Taxonomy" id="659013"/>
    <lineage>
        <taxon>Bacteria</taxon>
        <taxon>Pseudomonadati</taxon>
        <taxon>Pseudomonadota</taxon>
        <taxon>Betaproteobacteria</taxon>
        <taxon>Burkholderiales</taxon>
        <taxon>Alcaligenaceae</taxon>
        <taxon>Castellaniella</taxon>
    </lineage>
</organism>
<dbReference type="EMBL" id="BAAAFN010000009">
    <property type="protein sequence ID" value="GAA0225048.1"/>
    <property type="molecule type" value="Genomic_DNA"/>
</dbReference>
<keyword evidence="10" id="KW-1185">Reference proteome</keyword>
<keyword evidence="7 8" id="KW-0472">Membrane</keyword>